<gene>
    <name evidence="2" type="ORF">AGLY_017405</name>
</gene>
<keyword evidence="1" id="KW-1133">Transmembrane helix</keyword>
<name>A0A6G0SVM1_APHGL</name>
<keyword evidence="1" id="KW-0812">Transmembrane</keyword>
<proteinExistence type="predicted"/>
<evidence type="ECO:0000313" key="3">
    <source>
        <dbReference type="Proteomes" id="UP000475862"/>
    </source>
</evidence>
<accession>A0A6G0SVM1</accession>
<comment type="caution">
    <text evidence="2">The sequence shown here is derived from an EMBL/GenBank/DDBJ whole genome shotgun (WGS) entry which is preliminary data.</text>
</comment>
<keyword evidence="1" id="KW-0472">Membrane</keyword>
<evidence type="ECO:0000313" key="2">
    <source>
        <dbReference type="EMBL" id="KAE9522145.1"/>
    </source>
</evidence>
<protein>
    <submittedName>
        <fullName evidence="2">Uncharacterized protein</fullName>
    </submittedName>
</protein>
<keyword evidence="3" id="KW-1185">Reference proteome</keyword>
<evidence type="ECO:0000256" key="1">
    <source>
        <dbReference type="SAM" id="Phobius"/>
    </source>
</evidence>
<dbReference type="EMBL" id="VYZN01001597">
    <property type="protein sequence ID" value="KAE9522145.1"/>
    <property type="molecule type" value="Genomic_DNA"/>
</dbReference>
<dbReference type="Proteomes" id="UP000475862">
    <property type="component" value="Unassembled WGS sequence"/>
</dbReference>
<dbReference type="AlphaFoldDB" id="A0A6G0SVM1"/>
<organism evidence="2 3">
    <name type="scientific">Aphis glycines</name>
    <name type="common">Soybean aphid</name>
    <dbReference type="NCBI Taxonomy" id="307491"/>
    <lineage>
        <taxon>Eukaryota</taxon>
        <taxon>Metazoa</taxon>
        <taxon>Ecdysozoa</taxon>
        <taxon>Arthropoda</taxon>
        <taxon>Hexapoda</taxon>
        <taxon>Insecta</taxon>
        <taxon>Pterygota</taxon>
        <taxon>Neoptera</taxon>
        <taxon>Paraneoptera</taxon>
        <taxon>Hemiptera</taxon>
        <taxon>Sternorrhyncha</taxon>
        <taxon>Aphidomorpha</taxon>
        <taxon>Aphidoidea</taxon>
        <taxon>Aphididae</taxon>
        <taxon>Aphidini</taxon>
        <taxon>Aphis</taxon>
        <taxon>Aphis</taxon>
    </lineage>
</organism>
<sequence length="182" mass="21086">MTRQPTNITATKQNIILHVDFNEDLPKNTICYVFFVRNDEFLFDIEKGTIEESFTEFMGFCDINNACGKNARIKINNKIIIKINNIAILINNIISYMFICLASNVLPLILPKQVDIISFVKSVENLSGCYHTTLKKMEWARNGTYILLTKRWMWERSLLANIIRIAELEDAALDPANFVEMW</sequence>
<reference evidence="2 3" key="1">
    <citation type="submission" date="2019-08" db="EMBL/GenBank/DDBJ databases">
        <title>The genome of the soybean aphid Biotype 1, its phylome, world population structure and adaptation to the North American continent.</title>
        <authorList>
            <person name="Giordano R."/>
            <person name="Donthu R.K."/>
            <person name="Hernandez A.G."/>
            <person name="Wright C.L."/>
            <person name="Zimin A.V."/>
        </authorList>
    </citation>
    <scope>NUCLEOTIDE SEQUENCE [LARGE SCALE GENOMIC DNA]</scope>
    <source>
        <tissue evidence="2">Whole aphids</tissue>
    </source>
</reference>
<feature type="transmembrane region" description="Helical" evidence="1">
    <location>
        <begin position="86"/>
        <end position="110"/>
    </location>
</feature>